<protein>
    <submittedName>
        <fullName evidence="1">Uncharacterized protein</fullName>
    </submittedName>
</protein>
<accession>A0A8S1VGI1</accession>
<evidence type="ECO:0000313" key="1">
    <source>
        <dbReference type="EMBL" id="CAD8176274.1"/>
    </source>
</evidence>
<dbReference type="Proteomes" id="UP000683925">
    <property type="component" value="Unassembled WGS sequence"/>
</dbReference>
<dbReference type="AlphaFoldDB" id="A0A8S1VGI1"/>
<dbReference type="EMBL" id="CAJJDP010000066">
    <property type="protein sequence ID" value="CAD8176274.1"/>
    <property type="molecule type" value="Genomic_DNA"/>
</dbReference>
<sequence>MIMLTSIDKQEDYTDSENPPFLLPRLRQRLKQVHHSSSQSEIECFAFLDAIEFLNLFFSWLVTKRQLKTALITRAIIEIFSCRQTKVFSIDVSSNTARITALLIHCSIIFLVELKEKLLQLLDIRDTVAANKFSIQGN</sequence>
<organism evidence="1 2">
    <name type="scientific">Paramecium octaurelia</name>
    <dbReference type="NCBI Taxonomy" id="43137"/>
    <lineage>
        <taxon>Eukaryota</taxon>
        <taxon>Sar</taxon>
        <taxon>Alveolata</taxon>
        <taxon>Ciliophora</taxon>
        <taxon>Intramacronucleata</taxon>
        <taxon>Oligohymenophorea</taxon>
        <taxon>Peniculida</taxon>
        <taxon>Parameciidae</taxon>
        <taxon>Paramecium</taxon>
    </lineage>
</organism>
<gene>
    <name evidence="1" type="ORF">POCTA_138.1.T0670002</name>
</gene>
<evidence type="ECO:0000313" key="2">
    <source>
        <dbReference type="Proteomes" id="UP000683925"/>
    </source>
</evidence>
<comment type="caution">
    <text evidence="1">The sequence shown here is derived from an EMBL/GenBank/DDBJ whole genome shotgun (WGS) entry which is preliminary data.</text>
</comment>
<keyword evidence="2" id="KW-1185">Reference proteome</keyword>
<reference evidence="1" key="1">
    <citation type="submission" date="2021-01" db="EMBL/GenBank/DDBJ databases">
        <authorList>
            <consortium name="Genoscope - CEA"/>
            <person name="William W."/>
        </authorList>
    </citation>
    <scope>NUCLEOTIDE SEQUENCE</scope>
</reference>
<proteinExistence type="predicted"/>
<name>A0A8S1VGI1_PAROT</name>